<gene>
    <name evidence="2" type="ORF">SAMN04488034_102615</name>
</gene>
<evidence type="ECO:0000313" key="3">
    <source>
        <dbReference type="Proteomes" id="UP000199448"/>
    </source>
</evidence>
<dbReference type="AlphaFoldDB" id="A0A1H5M8W2"/>
<proteinExistence type="predicted"/>
<sequence length="142" mass="16713">MSKKAILRTLVILVLLYPVYMLFKAGNALDLQDVQQARNSVLNYQVSIWISWVLLSVVSIYYKWSEKRNFFFYFTYGFLLVSCSVFGYFHQSLVNAYDLPSPFEDSYTLGVVVTLQNLVVSFVLTALLQAAVWWFTRRWHRR</sequence>
<keyword evidence="1" id="KW-1133">Transmembrane helix</keyword>
<organism evidence="2 3">
    <name type="scientific">Salinimicrobium catena</name>
    <dbReference type="NCBI Taxonomy" id="390640"/>
    <lineage>
        <taxon>Bacteria</taxon>
        <taxon>Pseudomonadati</taxon>
        <taxon>Bacteroidota</taxon>
        <taxon>Flavobacteriia</taxon>
        <taxon>Flavobacteriales</taxon>
        <taxon>Flavobacteriaceae</taxon>
        <taxon>Salinimicrobium</taxon>
    </lineage>
</organism>
<accession>A0A1H5M8W2</accession>
<dbReference type="Proteomes" id="UP000199448">
    <property type="component" value="Unassembled WGS sequence"/>
</dbReference>
<keyword evidence="1" id="KW-0472">Membrane</keyword>
<keyword evidence="3" id="KW-1185">Reference proteome</keyword>
<protein>
    <submittedName>
        <fullName evidence="2">Uncharacterized protein</fullName>
    </submittedName>
</protein>
<feature type="transmembrane region" description="Helical" evidence="1">
    <location>
        <begin position="109"/>
        <end position="135"/>
    </location>
</feature>
<dbReference type="RefSeq" id="WP_093112903.1">
    <property type="nucleotide sequence ID" value="NZ_FNGG01000002.1"/>
</dbReference>
<evidence type="ECO:0000313" key="2">
    <source>
        <dbReference type="EMBL" id="SEE85755.1"/>
    </source>
</evidence>
<reference evidence="2 3" key="1">
    <citation type="submission" date="2016-10" db="EMBL/GenBank/DDBJ databases">
        <authorList>
            <person name="de Groot N.N."/>
        </authorList>
    </citation>
    <scope>NUCLEOTIDE SEQUENCE [LARGE SCALE GENOMIC DNA]</scope>
    <source>
        <strain evidence="2 3">DSM 23553</strain>
    </source>
</reference>
<dbReference type="EMBL" id="FNUG01000002">
    <property type="protein sequence ID" value="SEE85755.1"/>
    <property type="molecule type" value="Genomic_DNA"/>
</dbReference>
<feature type="transmembrane region" description="Helical" evidence="1">
    <location>
        <begin position="44"/>
        <end position="63"/>
    </location>
</feature>
<keyword evidence="1" id="KW-0812">Transmembrane</keyword>
<feature type="transmembrane region" description="Helical" evidence="1">
    <location>
        <begin position="70"/>
        <end position="89"/>
    </location>
</feature>
<evidence type="ECO:0000256" key="1">
    <source>
        <dbReference type="SAM" id="Phobius"/>
    </source>
</evidence>
<dbReference type="OrthoDB" id="1442506at2"/>
<name>A0A1H5M8W2_9FLAO</name>